<gene>
    <name evidence="1" type="ORF">DFH08DRAFT_1083852</name>
</gene>
<evidence type="ECO:0000313" key="2">
    <source>
        <dbReference type="Proteomes" id="UP001218218"/>
    </source>
</evidence>
<dbReference type="EMBL" id="JARIHO010000034">
    <property type="protein sequence ID" value="KAJ7333484.1"/>
    <property type="molecule type" value="Genomic_DNA"/>
</dbReference>
<protein>
    <submittedName>
        <fullName evidence="1">Uncharacterized protein</fullName>
    </submittedName>
</protein>
<accession>A0AAD6ZQ41</accession>
<keyword evidence="2" id="KW-1185">Reference proteome</keyword>
<organism evidence="1 2">
    <name type="scientific">Mycena albidolilacea</name>
    <dbReference type="NCBI Taxonomy" id="1033008"/>
    <lineage>
        <taxon>Eukaryota</taxon>
        <taxon>Fungi</taxon>
        <taxon>Dikarya</taxon>
        <taxon>Basidiomycota</taxon>
        <taxon>Agaricomycotina</taxon>
        <taxon>Agaricomycetes</taxon>
        <taxon>Agaricomycetidae</taxon>
        <taxon>Agaricales</taxon>
        <taxon>Marasmiineae</taxon>
        <taxon>Mycenaceae</taxon>
        <taxon>Mycena</taxon>
    </lineage>
</organism>
<comment type="caution">
    <text evidence="1">The sequence shown here is derived from an EMBL/GenBank/DDBJ whole genome shotgun (WGS) entry which is preliminary data.</text>
</comment>
<reference evidence="1" key="1">
    <citation type="submission" date="2023-03" db="EMBL/GenBank/DDBJ databases">
        <title>Massive genome expansion in bonnet fungi (Mycena s.s.) driven by repeated elements and novel gene families across ecological guilds.</title>
        <authorList>
            <consortium name="Lawrence Berkeley National Laboratory"/>
            <person name="Harder C.B."/>
            <person name="Miyauchi S."/>
            <person name="Viragh M."/>
            <person name="Kuo A."/>
            <person name="Thoen E."/>
            <person name="Andreopoulos B."/>
            <person name="Lu D."/>
            <person name="Skrede I."/>
            <person name="Drula E."/>
            <person name="Henrissat B."/>
            <person name="Morin E."/>
            <person name="Kohler A."/>
            <person name="Barry K."/>
            <person name="LaButti K."/>
            <person name="Morin E."/>
            <person name="Salamov A."/>
            <person name="Lipzen A."/>
            <person name="Mereny Z."/>
            <person name="Hegedus B."/>
            <person name="Baldrian P."/>
            <person name="Stursova M."/>
            <person name="Weitz H."/>
            <person name="Taylor A."/>
            <person name="Grigoriev I.V."/>
            <person name="Nagy L.G."/>
            <person name="Martin F."/>
            <person name="Kauserud H."/>
        </authorList>
    </citation>
    <scope>NUCLEOTIDE SEQUENCE</scope>
    <source>
        <strain evidence="1">CBHHK002</strain>
    </source>
</reference>
<dbReference type="Proteomes" id="UP001218218">
    <property type="component" value="Unassembled WGS sequence"/>
</dbReference>
<dbReference type="AlphaFoldDB" id="A0AAD6ZQ41"/>
<evidence type="ECO:0000313" key="1">
    <source>
        <dbReference type="EMBL" id="KAJ7333484.1"/>
    </source>
</evidence>
<name>A0AAD6ZQ41_9AGAR</name>
<sequence>MVKSTQCTVNVVLCTCLALMHAVFIEYPDCKFWNKFNKRLAKVCADAGGDLKKLAKGFRYYLEEDQKTRGPMGPKLIDRPVDAFQQ</sequence>
<proteinExistence type="predicted"/>